<sequence length="421" mass="47393">MEEERPPETPTSSDGIHGLHRRFLFGRRESGTESLDGSVASEFEGCEILTVDQLKAALKAERKALSALYAELEEERSAAAVAANQTMAMITRLQEEKAAMQMEALQYQRMMEEQSEYDQEALQLLNELMTKREKEKQDLEKELEVYRKKVLRHEAKERRQMGQNKVDGKGRASSSSSSAEDSEDLLFEFQEGDEFACSPDGSNQNTPTDAVLSSGAEQGTEKHLITLDESLAEFEEERLSILQQLRVLEKKLLVSDDEDPQNLDTVGNISDANGHVSNGNCEPLIDDLHDDANGFSEELEANRKLHSERRNTSKGKRQLLPLFDAIGNENEDDICSKEDATDAPPETTINVAEEQKQLAIIEEVDNIYERLQALEADREFLKHCFSSLKKGDKGIHLLQEILEHLHDLRSVELGARNNSCD</sequence>
<accession>A0A426Y6C9</accession>
<name>A0A426Y6C9_ENSVE</name>
<evidence type="ECO:0000313" key="7">
    <source>
        <dbReference type="EMBL" id="RRT47309.1"/>
    </source>
</evidence>
<dbReference type="PROSITE" id="PS51775">
    <property type="entry name" value="GTD_BINDING"/>
    <property type="match status" value="1"/>
</dbReference>
<dbReference type="GO" id="GO:0080115">
    <property type="term" value="F:myosin XI tail binding"/>
    <property type="evidence" value="ECO:0007669"/>
    <property type="project" value="UniProtKB-ARBA"/>
</dbReference>
<keyword evidence="3" id="KW-1133">Transmembrane helix</keyword>
<evidence type="ECO:0000259" key="6">
    <source>
        <dbReference type="PROSITE" id="PS51775"/>
    </source>
</evidence>
<dbReference type="GO" id="GO:0016020">
    <property type="term" value="C:membrane"/>
    <property type="evidence" value="ECO:0007669"/>
    <property type="project" value="UniProtKB-SubCell"/>
</dbReference>
<dbReference type="PANTHER" id="PTHR31448">
    <property type="entry name" value="MYOSIN-BINDING PROTEIN 2"/>
    <property type="match status" value="1"/>
</dbReference>
<dbReference type="InterPro" id="IPR007656">
    <property type="entry name" value="GTD-bd"/>
</dbReference>
<feature type="domain" description="GTD-binding" evidence="6">
    <location>
        <begin position="49"/>
        <end position="147"/>
    </location>
</feature>
<dbReference type="AlphaFoldDB" id="A0A426Y6C9"/>
<reference evidence="7 8" key="1">
    <citation type="journal article" date="2014" name="Agronomy (Basel)">
        <title>A Draft Genome Sequence for Ensete ventricosum, the Drought-Tolerant Tree Against Hunger.</title>
        <authorList>
            <person name="Harrison J."/>
            <person name="Moore K.A."/>
            <person name="Paszkiewicz K."/>
            <person name="Jones T."/>
            <person name="Grant M."/>
            <person name="Ambacheew D."/>
            <person name="Muzemil S."/>
            <person name="Studholme D.J."/>
        </authorList>
    </citation>
    <scope>NUCLEOTIDE SEQUENCE [LARGE SCALE GENOMIC DNA]</scope>
</reference>
<organism evidence="7 8">
    <name type="scientific">Ensete ventricosum</name>
    <name type="common">Abyssinian banana</name>
    <name type="synonym">Musa ensete</name>
    <dbReference type="NCBI Taxonomy" id="4639"/>
    <lineage>
        <taxon>Eukaryota</taxon>
        <taxon>Viridiplantae</taxon>
        <taxon>Streptophyta</taxon>
        <taxon>Embryophyta</taxon>
        <taxon>Tracheophyta</taxon>
        <taxon>Spermatophyta</taxon>
        <taxon>Magnoliopsida</taxon>
        <taxon>Liliopsida</taxon>
        <taxon>Zingiberales</taxon>
        <taxon>Musaceae</taxon>
        <taxon>Ensete</taxon>
    </lineage>
</organism>
<evidence type="ECO:0000256" key="2">
    <source>
        <dbReference type="ARBA" id="ARBA00022692"/>
    </source>
</evidence>
<dbReference type="Pfam" id="PF04576">
    <property type="entry name" value="Zein-binding"/>
    <property type="match status" value="1"/>
</dbReference>
<evidence type="ECO:0000256" key="1">
    <source>
        <dbReference type="ARBA" id="ARBA00004167"/>
    </source>
</evidence>
<keyword evidence="2" id="KW-0812">Transmembrane</keyword>
<comment type="subcellular location">
    <subcellularLocation>
        <location evidence="1">Membrane</location>
        <topology evidence="1">Single-pass membrane protein</topology>
    </subcellularLocation>
</comment>
<keyword evidence="4" id="KW-0472">Membrane</keyword>
<evidence type="ECO:0000256" key="3">
    <source>
        <dbReference type="ARBA" id="ARBA00022989"/>
    </source>
</evidence>
<evidence type="ECO:0000313" key="8">
    <source>
        <dbReference type="Proteomes" id="UP000287651"/>
    </source>
</evidence>
<protein>
    <recommendedName>
        <fullName evidence="6">GTD-binding domain-containing protein</fullName>
    </recommendedName>
</protein>
<proteinExistence type="predicted"/>
<feature type="region of interest" description="Disordered" evidence="5">
    <location>
        <begin position="154"/>
        <end position="218"/>
    </location>
</feature>
<feature type="compositionally biased region" description="Acidic residues" evidence="5">
    <location>
        <begin position="180"/>
        <end position="194"/>
    </location>
</feature>
<evidence type="ECO:0000256" key="5">
    <source>
        <dbReference type="SAM" id="MobiDB-lite"/>
    </source>
</evidence>
<dbReference type="EMBL" id="AMZH03014633">
    <property type="protein sequence ID" value="RRT47309.1"/>
    <property type="molecule type" value="Genomic_DNA"/>
</dbReference>
<evidence type="ECO:0000256" key="4">
    <source>
        <dbReference type="ARBA" id="ARBA00023136"/>
    </source>
</evidence>
<comment type="caution">
    <text evidence="7">The sequence shown here is derived from an EMBL/GenBank/DDBJ whole genome shotgun (WGS) entry which is preliminary data.</text>
</comment>
<dbReference type="PANTHER" id="PTHR31448:SF3">
    <property type="entry name" value="MYOSIN-BINDING PROTEIN 2"/>
    <property type="match status" value="1"/>
</dbReference>
<gene>
    <name evidence="7" type="ORF">B296_00039249</name>
</gene>
<feature type="compositionally biased region" description="Basic and acidic residues" evidence="5">
    <location>
        <begin position="154"/>
        <end position="170"/>
    </location>
</feature>
<dbReference type="InterPro" id="IPR039306">
    <property type="entry name" value="MYOB"/>
</dbReference>
<dbReference type="Proteomes" id="UP000287651">
    <property type="component" value="Unassembled WGS sequence"/>
</dbReference>